<evidence type="ECO:0000256" key="2">
    <source>
        <dbReference type="ARBA" id="ARBA00006602"/>
    </source>
</evidence>
<dbReference type="PANTHER" id="PTHR34982:SF1">
    <property type="entry name" value="FLAGELLAR ASSEMBLY PROTEIN FLIH"/>
    <property type="match status" value="1"/>
</dbReference>
<dbReference type="InterPro" id="IPR018035">
    <property type="entry name" value="Flagellar_FliH/T3SS_HrpE"/>
</dbReference>
<dbReference type="PANTHER" id="PTHR34982">
    <property type="entry name" value="YOP PROTEINS TRANSLOCATION PROTEIN L"/>
    <property type="match status" value="1"/>
</dbReference>
<dbReference type="Proteomes" id="UP000595917">
    <property type="component" value="Chromosome"/>
</dbReference>
<dbReference type="GO" id="GO:0005829">
    <property type="term" value="C:cytosol"/>
    <property type="evidence" value="ECO:0007669"/>
    <property type="project" value="TreeGrafter"/>
</dbReference>
<comment type="function">
    <text evidence="1">Needed for flagellar regrowth and assembly.</text>
</comment>
<dbReference type="Pfam" id="PF02108">
    <property type="entry name" value="FliH"/>
    <property type="match status" value="1"/>
</dbReference>
<keyword evidence="7" id="KW-1006">Bacterial flagellum protein export</keyword>
<dbReference type="CDD" id="cd06503">
    <property type="entry name" value="ATP-synt_Fo_b"/>
    <property type="match status" value="1"/>
</dbReference>
<evidence type="ECO:0000256" key="6">
    <source>
        <dbReference type="ARBA" id="ARBA00022927"/>
    </source>
</evidence>
<gene>
    <name evidence="10" type="ORF">JFL75_10620</name>
</gene>
<keyword evidence="5" id="KW-1005">Bacterial flagellum biogenesis</keyword>
<reference evidence="10" key="1">
    <citation type="submission" date="2021-01" db="EMBL/GenBank/DDBJ databases">
        <title>Description of Breznakiella homolactica.</title>
        <authorList>
            <person name="Song Y."/>
            <person name="Brune A."/>
        </authorList>
    </citation>
    <scope>NUCLEOTIDE SEQUENCE</scope>
    <source>
        <strain evidence="10">RmG30</strain>
    </source>
</reference>
<organism evidence="10 11">
    <name type="scientific">Breznakiella homolactica</name>
    <dbReference type="NCBI Taxonomy" id="2798577"/>
    <lineage>
        <taxon>Bacteria</taxon>
        <taxon>Pseudomonadati</taxon>
        <taxon>Spirochaetota</taxon>
        <taxon>Spirochaetia</taxon>
        <taxon>Spirochaetales</taxon>
        <taxon>Breznakiellaceae</taxon>
        <taxon>Breznakiella</taxon>
    </lineage>
</organism>
<keyword evidence="11" id="KW-1185">Reference proteome</keyword>
<comment type="similarity">
    <text evidence="2">Belongs to the FliH family.</text>
</comment>
<keyword evidence="4" id="KW-0813">Transport</keyword>
<evidence type="ECO:0000256" key="4">
    <source>
        <dbReference type="ARBA" id="ARBA00022448"/>
    </source>
</evidence>
<protein>
    <recommendedName>
        <fullName evidence="3">Flagellar assembly protein FliH</fullName>
    </recommendedName>
</protein>
<proteinExistence type="inferred from homology"/>
<dbReference type="AlphaFoldDB" id="A0A7T8B8K6"/>
<dbReference type="SUPFAM" id="SSF160527">
    <property type="entry name" value="V-type ATPase subunit E-like"/>
    <property type="match status" value="1"/>
</dbReference>
<evidence type="ECO:0000256" key="1">
    <source>
        <dbReference type="ARBA" id="ARBA00003041"/>
    </source>
</evidence>
<dbReference type="InterPro" id="IPR051472">
    <property type="entry name" value="T3SS_Stator/FliH"/>
</dbReference>
<dbReference type="GO" id="GO:0015031">
    <property type="term" value="P:protein transport"/>
    <property type="evidence" value="ECO:0007669"/>
    <property type="project" value="UniProtKB-KW"/>
</dbReference>
<dbReference type="EMBL" id="CP067089">
    <property type="protein sequence ID" value="QQO07416.1"/>
    <property type="molecule type" value="Genomic_DNA"/>
</dbReference>
<evidence type="ECO:0000313" key="10">
    <source>
        <dbReference type="EMBL" id="QQO07416.1"/>
    </source>
</evidence>
<evidence type="ECO:0000256" key="7">
    <source>
        <dbReference type="ARBA" id="ARBA00023225"/>
    </source>
</evidence>
<evidence type="ECO:0000256" key="5">
    <source>
        <dbReference type="ARBA" id="ARBA00022795"/>
    </source>
</evidence>
<accession>A0A7T8B8K6</accession>
<keyword evidence="10" id="KW-0282">Flagellum</keyword>
<name>A0A7T8B8K6_9SPIR</name>
<dbReference type="KEGG" id="bhc:JFL75_10620"/>
<dbReference type="GO" id="GO:0044781">
    <property type="term" value="P:bacterial-type flagellum organization"/>
    <property type="evidence" value="ECO:0007669"/>
    <property type="project" value="UniProtKB-KW"/>
</dbReference>
<keyword evidence="10" id="KW-0966">Cell projection</keyword>
<sequence length="317" mass="35621">MAKAVFRPGEVVISDKKVFLDPPQAYPDAVNLVHVPQEIEELEDAEEYTGPTADDLRREAEAFKTQWDQEREGMISAAKAEAEAIKKEAEEAAFQEVKRRTDQAQSMRREAEDEAERIIAEAKQKAQDIEADARSAFDEDKRLAENEGRSAGREEGFNEGKAEAERLIERTQTILERAQDKRAEILAETEQQIIDLVLLISRKVIKVISENQRNVVISNVVQALRKVKGRGNIIIRVNMTDVKLTTEHMKDFVKLVEGAKSIQIIEDSKVDRGGCIIETEFGEIDARIASQLSELETKILELSPIKAKARTAPIDEG</sequence>
<feature type="region of interest" description="Disordered" evidence="8">
    <location>
        <begin position="138"/>
        <end position="163"/>
    </location>
</feature>
<evidence type="ECO:0000256" key="8">
    <source>
        <dbReference type="SAM" id="MobiDB-lite"/>
    </source>
</evidence>
<evidence type="ECO:0000259" key="9">
    <source>
        <dbReference type="Pfam" id="PF02108"/>
    </source>
</evidence>
<evidence type="ECO:0000313" key="11">
    <source>
        <dbReference type="Proteomes" id="UP000595917"/>
    </source>
</evidence>
<keyword evidence="10" id="KW-0969">Cilium</keyword>
<evidence type="ECO:0000256" key="3">
    <source>
        <dbReference type="ARBA" id="ARBA00016507"/>
    </source>
</evidence>
<feature type="domain" description="Flagellar assembly protein FliH/Type III secretion system HrpE" evidence="9">
    <location>
        <begin position="168"/>
        <end position="294"/>
    </location>
</feature>
<dbReference type="NCBIfam" id="NF005198">
    <property type="entry name" value="PRK06669.1-3"/>
    <property type="match status" value="1"/>
</dbReference>
<keyword evidence="6" id="KW-0653">Protein transport</keyword>
<dbReference type="RefSeq" id="WP_215624721.1">
    <property type="nucleotide sequence ID" value="NZ_CP067089.2"/>
</dbReference>